<dbReference type="SUPFAM" id="SSF52540">
    <property type="entry name" value="P-loop containing nucleoside triphosphate hydrolases"/>
    <property type="match status" value="1"/>
</dbReference>
<dbReference type="Proteomes" id="UP000249524">
    <property type="component" value="Unassembled WGS sequence"/>
</dbReference>
<dbReference type="AlphaFoldDB" id="A0A328BQ93"/>
<dbReference type="InterPro" id="IPR027417">
    <property type="entry name" value="P-loop_NTPase"/>
</dbReference>
<dbReference type="OrthoDB" id="7202530at2"/>
<evidence type="ECO:0000313" key="2">
    <source>
        <dbReference type="EMBL" id="RAK67238.1"/>
    </source>
</evidence>
<dbReference type="EMBL" id="QFYS01000002">
    <property type="protein sequence ID" value="RAK67238.1"/>
    <property type="molecule type" value="Genomic_DNA"/>
</dbReference>
<sequence length="267" mass="27829">MSDFRGRRLAVMRAKIAALESAGRAEAGVLPFGSAEIDARLPGGGLPLGRWHEVTAGGIEAETSAAPAAFAALAAAPLARRGEAVWVLRRDDLWAPGLAGLGFPSGRLIQVCARDEAEALSVMEDALGTVGVSAVFGEVEAVDLTAGRRLQLACERHGGTAFVLKRRPYGGAGRKEAAGSVAATRWRVASAPSEPAEGTFGLGAPRFEVALERCRGGRPGAWILEAQGAYSWEAGDVAHPLRLVAPVGDRELAPASERERAPDRHAA</sequence>
<evidence type="ECO:0000313" key="3">
    <source>
        <dbReference type="Proteomes" id="UP000249524"/>
    </source>
</evidence>
<comment type="caution">
    <text evidence="2">The sequence shown here is derived from an EMBL/GenBank/DDBJ whole genome shotgun (WGS) entry which is preliminary data.</text>
</comment>
<dbReference type="PIRSF" id="PIRSF034285">
    <property type="entry name" value="UCP034285"/>
    <property type="match status" value="1"/>
</dbReference>
<accession>A0A328BQ93</accession>
<gene>
    <name evidence="2" type="ORF">DJ019_04715</name>
</gene>
<evidence type="ECO:0000256" key="1">
    <source>
        <dbReference type="SAM" id="MobiDB-lite"/>
    </source>
</evidence>
<protein>
    <submittedName>
        <fullName evidence="2">Protein imuA</fullName>
    </submittedName>
</protein>
<reference evidence="2 3" key="1">
    <citation type="submission" date="2018-05" db="EMBL/GenBank/DDBJ databases">
        <authorList>
            <person name="Lanie J.A."/>
            <person name="Ng W.-L."/>
            <person name="Kazmierczak K.M."/>
            <person name="Andrzejewski T.M."/>
            <person name="Davidsen T.M."/>
            <person name="Wayne K.J."/>
            <person name="Tettelin H."/>
            <person name="Glass J.I."/>
            <person name="Rusch D."/>
            <person name="Podicherti R."/>
            <person name="Tsui H.-C.T."/>
            <person name="Winkler M.E."/>
        </authorList>
    </citation>
    <scope>NUCLEOTIDE SEQUENCE [LARGE SCALE GENOMIC DNA]</scope>
    <source>
        <strain evidence="2 3">BUT-10</strain>
    </source>
</reference>
<keyword evidence="3" id="KW-1185">Reference proteome</keyword>
<proteinExistence type="predicted"/>
<feature type="region of interest" description="Disordered" evidence="1">
    <location>
        <begin position="248"/>
        <end position="267"/>
    </location>
</feature>
<dbReference type="Gene3D" id="3.40.50.300">
    <property type="entry name" value="P-loop containing nucleotide triphosphate hydrolases"/>
    <property type="match status" value="1"/>
</dbReference>
<organism evidence="2 3">
    <name type="scientific">Phenylobacterium kunshanense</name>
    <dbReference type="NCBI Taxonomy" id="1445034"/>
    <lineage>
        <taxon>Bacteria</taxon>
        <taxon>Pseudomonadati</taxon>
        <taxon>Pseudomonadota</taxon>
        <taxon>Alphaproteobacteria</taxon>
        <taxon>Caulobacterales</taxon>
        <taxon>Caulobacteraceae</taxon>
        <taxon>Phenylobacterium</taxon>
    </lineage>
</organism>
<name>A0A328BQ93_9CAUL</name>
<dbReference type="RefSeq" id="WP_111274849.1">
    <property type="nucleotide sequence ID" value="NZ_QFYS01000002.1"/>
</dbReference>
<dbReference type="InterPro" id="IPR017026">
    <property type="entry name" value="ImuA"/>
</dbReference>